<comment type="function">
    <text evidence="5">Involved in transvection phenomena (= synapsis-dependent gene expression), where the synaptic pairing of chromosomes carrying genes with which zeste interacts influences the expression of these genes. Zeste binds to DNA and stimulates transcription from a nearby promoter.</text>
</comment>
<dbReference type="Pfam" id="PF13873">
    <property type="entry name" value="Myb_DNA-bind_5"/>
    <property type="match status" value="1"/>
</dbReference>
<keyword evidence="4" id="KW-0804">Transcription</keyword>
<keyword evidence="3" id="KW-0805">Transcription regulation</keyword>
<feature type="domain" description="Myb/SANT-like DNA-binding" evidence="6">
    <location>
        <begin position="8"/>
        <end position="85"/>
    </location>
</feature>
<accession>A0AAN7Q0G7</accession>
<evidence type="ECO:0000256" key="2">
    <source>
        <dbReference type="ARBA" id="ARBA00016807"/>
    </source>
</evidence>
<evidence type="ECO:0000313" key="7">
    <source>
        <dbReference type="EMBL" id="KAK4882199.1"/>
    </source>
</evidence>
<dbReference type="EMBL" id="JARPUR010000002">
    <property type="protein sequence ID" value="KAK4882199.1"/>
    <property type="molecule type" value="Genomic_DNA"/>
</dbReference>
<dbReference type="InterPro" id="IPR028002">
    <property type="entry name" value="Myb_DNA-bind_5"/>
</dbReference>
<gene>
    <name evidence="7" type="ORF">RN001_005518</name>
</gene>
<dbReference type="PANTHER" id="PTHR21411">
    <property type="entry name" value="APONTIC"/>
    <property type="match status" value="1"/>
</dbReference>
<keyword evidence="8" id="KW-1185">Reference proteome</keyword>
<comment type="subunit">
    <text evidence="1">Self-associates forming complexes of several hundred monomers.</text>
</comment>
<evidence type="ECO:0000256" key="3">
    <source>
        <dbReference type="ARBA" id="ARBA00023015"/>
    </source>
</evidence>
<dbReference type="PANTHER" id="PTHR21411:SF0">
    <property type="entry name" value="REGULATORY PROTEIN ZESTE"/>
    <property type="match status" value="1"/>
</dbReference>
<evidence type="ECO:0000256" key="5">
    <source>
        <dbReference type="ARBA" id="ARBA00025466"/>
    </source>
</evidence>
<evidence type="ECO:0000313" key="8">
    <source>
        <dbReference type="Proteomes" id="UP001353858"/>
    </source>
</evidence>
<comment type="caution">
    <text evidence="7">The sequence shown here is derived from an EMBL/GenBank/DDBJ whole genome shotgun (WGS) entry which is preliminary data.</text>
</comment>
<sequence>MEVKCKPRSRNFTEFEKNLLFEIVTNNYIDIIENKKTDGVSCAKKQVAWEEISVKFNSQAQTGPRTAKQLHSLYDILKKNARSNLHSDKRNLYKTGGGTFTPKSTILDEKIVALLKPQFQPLVNNSDSSQEYYANTNYGSISIPKYSFRKHSNSSFLSKLLSLKGVKNSYHQRIKKQQLITEDSCAVLEKTYAGIPLAIMIRKDYLRHSIQKKLRNLPLRFNTIPARNWMTNIQCTPGLTQQTFKDLKRKMRVKDFLKLVH</sequence>
<evidence type="ECO:0000256" key="4">
    <source>
        <dbReference type="ARBA" id="ARBA00023163"/>
    </source>
</evidence>
<protein>
    <recommendedName>
        <fullName evidence="2">Regulatory protein zeste</fullName>
    </recommendedName>
</protein>
<proteinExistence type="predicted"/>
<dbReference type="Proteomes" id="UP001353858">
    <property type="component" value="Unassembled WGS sequence"/>
</dbReference>
<evidence type="ECO:0000256" key="1">
    <source>
        <dbReference type="ARBA" id="ARBA00011764"/>
    </source>
</evidence>
<evidence type="ECO:0000259" key="6">
    <source>
        <dbReference type="Pfam" id="PF13873"/>
    </source>
</evidence>
<name>A0AAN7Q0G7_9COLE</name>
<reference evidence="8" key="1">
    <citation type="submission" date="2023-01" db="EMBL/GenBank/DDBJ databases">
        <title>Key to firefly adult light organ development and bioluminescence: homeobox transcription factors regulate luciferase expression and transportation to peroxisome.</title>
        <authorList>
            <person name="Fu X."/>
        </authorList>
    </citation>
    <scope>NUCLEOTIDE SEQUENCE [LARGE SCALE GENOMIC DNA]</scope>
</reference>
<dbReference type="AlphaFoldDB" id="A0AAN7Q0G7"/>
<organism evidence="7 8">
    <name type="scientific">Aquatica leii</name>
    <dbReference type="NCBI Taxonomy" id="1421715"/>
    <lineage>
        <taxon>Eukaryota</taxon>
        <taxon>Metazoa</taxon>
        <taxon>Ecdysozoa</taxon>
        <taxon>Arthropoda</taxon>
        <taxon>Hexapoda</taxon>
        <taxon>Insecta</taxon>
        <taxon>Pterygota</taxon>
        <taxon>Neoptera</taxon>
        <taxon>Endopterygota</taxon>
        <taxon>Coleoptera</taxon>
        <taxon>Polyphaga</taxon>
        <taxon>Elateriformia</taxon>
        <taxon>Elateroidea</taxon>
        <taxon>Lampyridae</taxon>
        <taxon>Luciolinae</taxon>
        <taxon>Aquatica</taxon>
    </lineage>
</organism>